<name>A0A0M9AJV3_9EURY</name>
<dbReference type="PATRIC" id="fig|1705562.3.peg.2289"/>
<dbReference type="Proteomes" id="UP000037729">
    <property type="component" value="Unassembled WGS sequence"/>
</dbReference>
<sequence length="73" mass="7568">MLLAESALRGATRGRAGVAAAVTLAPYRAATARGFTPSALAERDSEAVFSVDFCKGGFLAPAALREPPAVKRY</sequence>
<dbReference type="EMBL" id="LIUF01000002">
    <property type="protein sequence ID" value="KOX93509.1"/>
    <property type="molecule type" value="Genomic_DNA"/>
</dbReference>
<comment type="caution">
    <text evidence="1">The sequence shown here is derived from an EMBL/GenBank/DDBJ whole genome shotgun (WGS) entry which is preliminary data.</text>
</comment>
<protein>
    <submittedName>
        <fullName evidence="1">Uncharacterized protein</fullName>
    </submittedName>
</protein>
<proteinExistence type="predicted"/>
<organism evidence="1 2">
    <name type="scientific">Haloarcula rubripromontorii</name>
    <dbReference type="NCBI Taxonomy" id="1705562"/>
    <lineage>
        <taxon>Archaea</taxon>
        <taxon>Methanobacteriati</taxon>
        <taxon>Methanobacteriota</taxon>
        <taxon>Stenosarchaea group</taxon>
        <taxon>Halobacteria</taxon>
        <taxon>Halobacteriales</taxon>
        <taxon>Haloarculaceae</taxon>
        <taxon>Haloarcula</taxon>
    </lineage>
</organism>
<accession>A0A0M9AJV3</accession>
<keyword evidence="2" id="KW-1185">Reference proteome</keyword>
<gene>
    <name evidence="1" type="ORF">AMS69_06170</name>
</gene>
<evidence type="ECO:0000313" key="2">
    <source>
        <dbReference type="Proteomes" id="UP000037729"/>
    </source>
</evidence>
<reference evidence="1 2" key="1">
    <citation type="submission" date="2015-08" db="EMBL/GenBank/DDBJ databases">
        <title>Genomes of Isolates from Cabo Rojo, PR.</title>
        <authorList>
            <person name="Sanchez-Nieves R.L."/>
            <person name="Montalvo-Rodriguez R."/>
        </authorList>
    </citation>
    <scope>NUCLEOTIDE SEQUENCE [LARGE SCALE GENOMIC DNA]</scope>
    <source>
        <strain evidence="1 2">SL3</strain>
    </source>
</reference>
<dbReference type="AlphaFoldDB" id="A0A0M9AJV3"/>
<evidence type="ECO:0000313" key="1">
    <source>
        <dbReference type="EMBL" id="KOX93509.1"/>
    </source>
</evidence>